<dbReference type="AlphaFoldDB" id="K0RTQ7"/>
<gene>
    <name evidence="2" type="ORF">THAOC_24488</name>
</gene>
<proteinExistence type="predicted"/>
<organism evidence="2 3">
    <name type="scientific">Thalassiosira oceanica</name>
    <name type="common">Marine diatom</name>
    <dbReference type="NCBI Taxonomy" id="159749"/>
    <lineage>
        <taxon>Eukaryota</taxon>
        <taxon>Sar</taxon>
        <taxon>Stramenopiles</taxon>
        <taxon>Ochrophyta</taxon>
        <taxon>Bacillariophyta</taxon>
        <taxon>Coscinodiscophyceae</taxon>
        <taxon>Thalassiosirophycidae</taxon>
        <taxon>Thalassiosirales</taxon>
        <taxon>Thalassiosiraceae</taxon>
        <taxon>Thalassiosira</taxon>
    </lineage>
</organism>
<evidence type="ECO:0000313" key="2">
    <source>
        <dbReference type="EMBL" id="EJK55744.1"/>
    </source>
</evidence>
<evidence type="ECO:0000256" key="1">
    <source>
        <dbReference type="SAM" id="MobiDB-lite"/>
    </source>
</evidence>
<protein>
    <submittedName>
        <fullName evidence="2">Uncharacterized protein</fullName>
    </submittedName>
</protein>
<dbReference type="EMBL" id="AGNL01033307">
    <property type="protein sequence ID" value="EJK55744.1"/>
    <property type="molecule type" value="Genomic_DNA"/>
</dbReference>
<feature type="compositionally biased region" description="Gly residues" evidence="1">
    <location>
        <begin position="227"/>
        <end position="236"/>
    </location>
</feature>
<feature type="region of interest" description="Disordered" evidence="1">
    <location>
        <begin position="215"/>
        <end position="236"/>
    </location>
</feature>
<keyword evidence="3" id="KW-1185">Reference proteome</keyword>
<comment type="caution">
    <text evidence="2">The sequence shown here is derived from an EMBL/GenBank/DDBJ whole genome shotgun (WGS) entry which is preliminary data.</text>
</comment>
<accession>K0RTQ7</accession>
<dbReference type="OrthoDB" id="29661at2759"/>
<name>K0RTQ7_THAOC</name>
<sequence>MASRYSLNFTNSTEGAGDARSRDYTIDEVIWPGDKLDYDCDYGRALIPEAQFQRLEFTKLPGGYDGETNDGHLEGRTSNNLCVKYDESAAGFVDRCASQRCLVTGNKETSDGETRYEACCAWDLHVWLYPDSSIPKGDEAGEGGANEVTIPSVFITMEQSSEILDLVRGRGAHLAFGVFVAWLASYMSSGDYRRVGKAVVERRKFNAANRRNMAEGVEDGYRDEGPGVAGDEGGGR</sequence>
<reference evidence="2 3" key="1">
    <citation type="journal article" date="2012" name="Genome Biol.">
        <title>Genome and low-iron response of an oceanic diatom adapted to chronic iron limitation.</title>
        <authorList>
            <person name="Lommer M."/>
            <person name="Specht M."/>
            <person name="Roy A.S."/>
            <person name="Kraemer L."/>
            <person name="Andreson R."/>
            <person name="Gutowska M.A."/>
            <person name="Wolf J."/>
            <person name="Bergner S.V."/>
            <person name="Schilhabel M.B."/>
            <person name="Klostermeier U.C."/>
            <person name="Beiko R.G."/>
            <person name="Rosenstiel P."/>
            <person name="Hippler M."/>
            <person name="Laroche J."/>
        </authorList>
    </citation>
    <scope>NUCLEOTIDE SEQUENCE [LARGE SCALE GENOMIC DNA]</scope>
    <source>
        <strain evidence="2 3">CCMP1005</strain>
    </source>
</reference>
<evidence type="ECO:0000313" key="3">
    <source>
        <dbReference type="Proteomes" id="UP000266841"/>
    </source>
</evidence>
<dbReference type="Proteomes" id="UP000266841">
    <property type="component" value="Unassembled WGS sequence"/>
</dbReference>